<dbReference type="AlphaFoldDB" id="A0A9W6RU08"/>
<dbReference type="InterPro" id="IPR009057">
    <property type="entry name" value="Homeodomain-like_sf"/>
</dbReference>
<evidence type="ECO:0000256" key="3">
    <source>
        <dbReference type="ARBA" id="ARBA00023163"/>
    </source>
</evidence>
<organism evidence="7 8">
    <name type="scientific">Actinoallomurus iriomotensis</name>
    <dbReference type="NCBI Taxonomy" id="478107"/>
    <lineage>
        <taxon>Bacteria</taxon>
        <taxon>Bacillati</taxon>
        <taxon>Actinomycetota</taxon>
        <taxon>Actinomycetes</taxon>
        <taxon>Streptosporangiales</taxon>
        <taxon>Thermomonosporaceae</taxon>
        <taxon>Actinoallomurus</taxon>
    </lineage>
</organism>
<comment type="caution">
    <text evidence="7">The sequence shown here is derived from an EMBL/GenBank/DDBJ whole genome shotgun (WGS) entry which is preliminary data.</text>
</comment>
<evidence type="ECO:0000256" key="1">
    <source>
        <dbReference type="ARBA" id="ARBA00023015"/>
    </source>
</evidence>
<dbReference type="RefSeq" id="WP_285636147.1">
    <property type="nucleotide sequence ID" value="NZ_BSTJ01000020.1"/>
</dbReference>
<dbReference type="InterPro" id="IPR001647">
    <property type="entry name" value="HTH_TetR"/>
</dbReference>
<dbReference type="Pfam" id="PF00440">
    <property type="entry name" value="TetR_N"/>
    <property type="match status" value="1"/>
</dbReference>
<dbReference type="SUPFAM" id="SSF46689">
    <property type="entry name" value="Homeodomain-like"/>
    <property type="match status" value="1"/>
</dbReference>
<dbReference type="InterPro" id="IPR036271">
    <property type="entry name" value="Tet_transcr_reg_TetR-rel_C_sf"/>
</dbReference>
<sequence length="214" mass="23086">METRTGRLSGRQAEAARNDGVILDAAREVFMREPGAPISAVAEQAGVGVGALYRRYAGKEELLRTLCSDGLHRFVALAEAALAEDGDPWEAFAGFVRGVTDSDVHSLTVRLAGTFTPTPELHELAAHASALANRVFRRAKAAGVLRPDLHANDIPMIFEQITAIRLGDAERTATLRRRYLALVLDAVRAQPGATRLPGPPPSAEEFGARWRPEA</sequence>
<keyword evidence="1" id="KW-0805">Transcription regulation</keyword>
<dbReference type="PANTHER" id="PTHR30055">
    <property type="entry name" value="HTH-TYPE TRANSCRIPTIONAL REGULATOR RUTR"/>
    <property type="match status" value="1"/>
</dbReference>
<dbReference type="Proteomes" id="UP001165135">
    <property type="component" value="Unassembled WGS sequence"/>
</dbReference>
<dbReference type="InterPro" id="IPR050109">
    <property type="entry name" value="HTH-type_TetR-like_transc_reg"/>
</dbReference>
<dbReference type="GO" id="GO:0000976">
    <property type="term" value="F:transcription cis-regulatory region binding"/>
    <property type="evidence" value="ECO:0007669"/>
    <property type="project" value="TreeGrafter"/>
</dbReference>
<evidence type="ECO:0000313" key="8">
    <source>
        <dbReference type="Proteomes" id="UP001165135"/>
    </source>
</evidence>
<evidence type="ECO:0000256" key="4">
    <source>
        <dbReference type="PROSITE-ProRule" id="PRU00335"/>
    </source>
</evidence>
<dbReference type="Gene3D" id="1.10.357.10">
    <property type="entry name" value="Tetracycline Repressor, domain 2"/>
    <property type="match status" value="1"/>
</dbReference>
<feature type="DNA-binding region" description="H-T-H motif" evidence="4">
    <location>
        <begin position="37"/>
        <end position="56"/>
    </location>
</feature>
<dbReference type="PANTHER" id="PTHR30055:SF234">
    <property type="entry name" value="HTH-TYPE TRANSCRIPTIONAL REGULATOR BETI"/>
    <property type="match status" value="1"/>
</dbReference>
<evidence type="ECO:0000313" key="7">
    <source>
        <dbReference type="EMBL" id="GLY81554.1"/>
    </source>
</evidence>
<evidence type="ECO:0000256" key="2">
    <source>
        <dbReference type="ARBA" id="ARBA00023125"/>
    </source>
</evidence>
<feature type="domain" description="HTH tetR-type" evidence="6">
    <location>
        <begin position="16"/>
        <end position="74"/>
    </location>
</feature>
<keyword evidence="2 4" id="KW-0238">DNA-binding</keyword>
<keyword evidence="3" id="KW-0804">Transcription</keyword>
<dbReference type="PROSITE" id="PS50977">
    <property type="entry name" value="HTH_TETR_2"/>
    <property type="match status" value="1"/>
</dbReference>
<dbReference type="EMBL" id="BSTJ01000020">
    <property type="protein sequence ID" value="GLY81554.1"/>
    <property type="molecule type" value="Genomic_DNA"/>
</dbReference>
<name>A0A9W6RU08_9ACTN</name>
<protein>
    <submittedName>
        <fullName evidence="7">TetR family transcriptional regulator</fullName>
    </submittedName>
</protein>
<accession>A0A9W6RU08</accession>
<gene>
    <name evidence="7" type="ORF">Airi01_098210</name>
</gene>
<evidence type="ECO:0000259" key="6">
    <source>
        <dbReference type="PROSITE" id="PS50977"/>
    </source>
</evidence>
<dbReference type="SUPFAM" id="SSF48498">
    <property type="entry name" value="Tetracyclin repressor-like, C-terminal domain"/>
    <property type="match status" value="1"/>
</dbReference>
<evidence type="ECO:0000256" key="5">
    <source>
        <dbReference type="SAM" id="MobiDB-lite"/>
    </source>
</evidence>
<dbReference type="GO" id="GO:0003700">
    <property type="term" value="F:DNA-binding transcription factor activity"/>
    <property type="evidence" value="ECO:0007669"/>
    <property type="project" value="TreeGrafter"/>
</dbReference>
<proteinExistence type="predicted"/>
<feature type="region of interest" description="Disordered" evidence="5">
    <location>
        <begin position="191"/>
        <end position="214"/>
    </location>
</feature>
<reference evidence="7" key="1">
    <citation type="submission" date="2023-03" db="EMBL/GenBank/DDBJ databases">
        <title>Actinoallomurus iriomotensis NBRC 103681.</title>
        <authorList>
            <person name="Ichikawa N."/>
            <person name="Sato H."/>
            <person name="Tonouchi N."/>
        </authorList>
    </citation>
    <scope>NUCLEOTIDE SEQUENCE</scope>
    <source>
        <strain evidence="7">NBRC 103681</strain>
    </source>
</reference>